<protein>
    <submittedName>
        <fullName evidence="5">Fic family protein</fullName>
    </submittedName>
</protein>
<gene>
    <name evidence="5" type="ORF">HMPREF9555_02053</name>
</gene>
<keyword evidence="2" id="KW-0067">ATP-binding</keyword>
<dbReference type="PANTHER" id="PTHR13504:SF38">
    <property type="entry name" value="FIDO DOMAIN-CONTAINING PROTEIN"/>
    <property type="match status" value="1"/>
</dbReference>
<dbReference type="PROSITE" id="PS51459">
    <property type="entry name" value="FIDO"/>
    <property type="match status" value="1"/>
</dbReference>
<dbReference type="EMBL" id="AECV01000059">
    <property type="protein sequence ID" value="EFW28794.1"/>
    <property type="molecule type" value="Genomic_DNA"/>
</dbReference>
<dbReference type="STRING" id="749551.HMPREF9555_02053"/>
<dbReference type="GO" id="GO:0005524">
    <property type="term" value="F:ATP binding"/>
    <property type="evidence" value="ECO:0007669"/>
    <property type="project" value="UniProtKB-KW"/>
</dbReference>
<dbReference type="SUPFAM" id="SSF140931">
    <property type="entry name" value="Fic-like"/>
    <property type="match status" value="1"/>
</dbReference>
<dbReference type="HOGENOM" id="CLU_040460_5_0_9"/>
<feature type="active site" evidence="1">
    <location>
        <position position="156"/>
    </location>
</feature>
<dbReference type="InterPro" id="IPR003812">
    <property type="entry name" value="Fido"/>
</dbReference>
<dbReference type="Proteomes" id="UP000004633">
    <property type="component" value="Unassembled WGS sequence"/>
</dbReference>
<organism evidence="5 6">
    <name type="scientific">Selenomonas artemidis F0399</name>
    <dbReference type="NCBI Taxonomy" id="749551"/>
    <lineage>
        <taxon>Bacteria</taxon>
        <taxon>Bacillati</taxon>
        <taxon>Bacillota</taxon>
        <taxon>Negativicutes</taxon>
        <taxon>Selenomonadales</taxon>
        <taxon>Selenomonadaceae</taxon>
        <taxon>Selenomonas</taxon>
    </lineage>
</organism>
<dbReference type="InterPro" id="IPR036597">
    <property type="entry name" value="Fido-like_dom_sf"/>
</dbReference>
<feature type="binding site" evidence="2">
    <location>
        <begin position="160"/>
        <end position="167"/>
    </location>
    <ligand>
        <name>ATP</name>
        <dbReference type="ChEBI" id="CHEBI:30616"/>
    </ligand>
</feature>
<evidence type="ECO:0000256" key="3">
    <source>
        <dbReference type="PIRSR" id="PIRSR640198-3"/>
    </source>
</evidence>
<sequence length="223" mass="25166">MVLPDDYLDDLMVRMAHHSTAIEGNSLTQGETKSVLIDAYIPRAMNVRELNEVLNYKRFMPVLLEMLKEHSPVDVMLVRRIHGILCENAIEGVPGAFKTVQNMIVGADFTPTPPYLVPMQLHDWASNLETQMICAVTDAERIEAICRQHIAFERIHPFSDGNGRTGRALMVYSCLRAELPPVVVPVEQKPAYISCLNTEDLPAFAAFANQLIEEERARMRLFS</sequence>
<keyword evidence="6" id="KW-1185">Reference proteome</keyword>
<comment type="caution">
    <text evidence="5">The sequence shown here is derived from an EMBL/GenBank/DDBJ whole genome shotgun (WGS) entry which is preliminary data.</text>
</comment>
<dbReference type="Pfam" id="PF02661">
    <property type="entry name" value="Fic"/>
    <property type="match status" value="1"/>
</dbReference>
<dbReference type="RefSeq" id="WP_009350700.1">
    <property type="nucleotide sequence ID" value="NZ_GL638156.1"/>
</dbReference>
<feature type="domain" description="Fido" evidence="4">
    <location>
        <begin position="73"/>
        <end position="213"/>
    </location>
</feature>
<dbReference type="PANTHER" id="PTHR13504">
    <property type="entry name" value="FIDO DOMAIN-CONTAINING PROTEIN DDB_G0283145"/>
    <property type="match status" value="1"/>
</dbReference>
<feature type="site" description="Important for autoinhibition of adenylyltransferase activity" evidence="3">
    <location>
        <position position="23"/>
    </location>
</feature>
<evidence type="ECO:0000259" key="4">
    <source>
        <dbReference type="PROSITE" id="PS51459"/>
    </source>
</evidence>
<evidence type="ECO:0000256" key="2">
    <source>
        <dbReference type="PIRSR" id="PIRSR640198-2"/>
    </source>
</evidence>
<accession>E7N4V8</accession>
<keyword evidence="2" id="KW-0547">Nucleotide-binding</keyword>
<evidence type="ECO:0000313" key="6">
    <source>
        <dbReference type="Proteomes" id="UP000004633"/>
    </source>
</evidence>
<proteinExistence type="predicted"/>
<name>E7N4V8_9FIRM</name>
<reference evidence="5 6" key="1">
    <citation type="submission" date="2010-08" db="EMBL/GenBank/DDBJ databases">
        <authorList>
            <person name="Weinstock G."/>
            <person name="Sodergren E."/>
            <person name="Clifton S."/>
            <person name="Fulton L."/>
            <person name="Fulton B."/>
            <person name="Courtney L."/>
            <person name="Fronick C."/>
            <person name="Harrison M."/>
            <person name="Strong C."/>
            <person name="Farmer C."/>
            <person name="Delahaunty K."/>
            <person name="Markovic C."/>
            <person name="Hall O."/>
            <person name="Minx P."/>
            <person name="Tomlinson C."/>
            <person name="Mitreva M."/>
            <person name="Hou S."/>
            <person name="Chen J."/>
            <person name="Wollam A."/>
            <person name="Pepin K.H."/>
            <person name="Johnson M."/>
            <person name="Bhonagiri V."/>
            <person name="Zhang X."/>
            <person name="Suruliraj S."/>
            <person name="Warren W."/>
            <person name="Chinwalla A."/>
            <person name="Mardis E.R."/>
            <person name="Wilson R.K."/>
        </authorList>
    </citation>
    <scope>NUCLEOTIDE SEQUENCE [LARGE SCALE GENOMIC DNA]</scope>
    <source>
        <strain evidence="5 6">F0399</strain>
    </source>
</reference>
<dbReference type="AlphaFoldDB" id="E7N4V8"/>
<dbReference type="InterPro" id="IPR040198">
    <property type="entry name" value="Fido_containing"/>
</dbReference>
<evidence type="ECO:0000313" key="5">
    <source>
        <dbReference type="EMBL" id="EFW28794.1"/>
    </source>
</evidence>
<evidence type="ECO:0000256" key="1">
    <source>
        <dbReference type="PIRSR" id="PIRSR640198-1"/>
    </source>
</evidence>
<dbReference type="Gene3D" id="1.10.3290.10">
    <property type="entry name" value="Fido-like domain"/>
    <property type="match status" value="1"/>
</dbReference>